<dbReference type="STRING" id="1760988.SAMN02949497_0267"/>
<evidence type="ECO:0000313" key="1">
    <source>
        <dbReference type="EMBL" id="SMF97697.1"/>
    </source>
</evidence>
<name>A0A1Y6D4V4_9GAMM</name>
<dbReference type="RefSeq" id="WP_176225408.1">
    <property type="nucleotide sequence ID" value="NZ_FXAM01000003.1"/>
</dbReference>
<proteinExistence type="predicted"/>
<evidence type="ECO:0000313" key="2">
    <source>
        <dbReference type="Proteomes" id="UP000192923"/>
    </source>
</evidence>
<accession>A0A1Y6D4V4</accession>
<reference evidence="1 2" key="1">
    <citation type="submission" date="2016-12" db="EMBL/GenBank/DDBJ databases">
        <authorList>
            <person name="Song W.-J."/>
            <person name="Kurnit D.M."/>
        </authorList>
    </citation>
    <scope>NUCLEOTIDE SEQUENCE [LARGE SCALE GENOMIC DNA]</scope>
    <source>
        <strain evidence="1 2">175</strain>
    </source>
</reference>
<protein>
    <submittedName>
        <fullName evidence="1">Uncharacterized protein</fullName>
    </submittedName>
</protein>
<dbReference type="AlphaFoldDB" id="A0A1Y6D4V4"/>
<gene>
    <name evidence="1" type="ORF">SAMN02949497_0267</name>
</gene>
<sequence>MPIEIRELIIRAVVDDAKAKSEPASDPAGPSAIDTEALVEACVRQVLKVLKQAEER</sequence>
<dbReference type="InterPro" id="IPR045459">
    <property type="entry name" value="DUF5908"/>
</dbReference>
<organism evidence="1 2">
    <name type="scientific">Methylomagnum ishizawai</name>
    <dbReference type="NCBI Taxonomy" id="1760988"/>
    <lineage>
        <taxon>Bacteria</taxon>
        <taxon>Pseudomonadati</taxon>
        <taxon>Pseudomonadota</taxon>
        <taxon>Gammaproteobacteria</taxon>
        <taxon>Methylococcales</taxon>
        <taxon>Methylococcaceae</taxon>
        <taxon>Methylomagnum</taxon>
    </lineage>
</organism>
<dbReference type="Proteomes" id="UP000192923">
    <property type="component" value="Unassembled WGS sequence"/>
</dbReference>
<keyword evidence="2" id="KW-1185">Reference proteome</keyword>
<dbReference type="EMBL" id="FXAM01000003">
    <property type="protein sequence ID" value="SMF97697.1"/>
    <property type="molecule type" value="Genomic_DNA"/>
</dbReference>
<dbReference type="Pfam" id="PF19265">
    <property type="entry name" value="DUF5908"/>
    <property type="match status" value="1"/>
</dbReference>